<dbReference type="InterPro" id="IPR014044">
    <property type="entry name" value="CAP_dom"/>
</dbReference>
<dbReference type="SUPFAM" id="SSF55797">
    <property type="entry name" value="PR-1-like"/>
    <property type="match status" value="1"/>
</dbReference>
<dbReference type="Pfam" id="PF13855">
    <property type="entry name" value="LRR_8"/>
    <property type="match status" value="1"/>
</dbReference>
<evidence type="ECO:0000313" key="6">
    <source>
        <dbReference type="Proteomes" id="UP001158576"/>
    </source>
</evidence>
<evidence type="ECO:0000313" key="5">
    <source>
        <dbReference type="EMBL" id="CAG5110819.1"/>
    </source>
</evidence>
<dbReference type="InterPro" id="IPR001611">
    <property type="entry name" value="Leu-rich_rpt"/>
</dbReference>
<evidence type="ECO:0000259" key="3">
    <source>
        <dbReference type="SMART" id="SM00198"/>
    </source>
</evidence>
<dbReference type="InterPro" id="IPR036383">
    <property type="entry name" value="TSP1_rpt_sf"/>
</dbReference>
<sequence>MKISNFIALCISFAAGKREYRIRQRSLKEVKVKRDGLMYQPAGGMNILQRSTKFLKRNGKVKTGEVDNIKVLTQADKDVLVASANLRRAAVKPRPANMKYVTWDESLASSAAEHARRCQFGHSTADQLRHSKWGYTIGENIAVFRGPKTFETDHFVWVTDGFYDERKYYNYETGHCEAQCGHYEVLVHAEQEKMGCAVSSCTSVVDAFMKLSRVELGENPFHVVVCHYAPVVMTPSLYEKGGFCGKCPRGWNGGCIAGLCTSESEPAPAPPARLIAGIRTDSGLTDHDFDRSVFEWSEWSSCTRTCGIGIKWRFRMCEGCQGPEGEMQQCRVALCPASSSSSSTAVASKPKFLSWSNWSACDKTCGSGRRIRNRKCSKPWGCSGVSAEAESCWAGMCNSWGAWGSWNQCNVKCGSGTQTRTRICVGGNSCAGPRSETKICDRPCSTSAPAGFLARGLATLNGNCAFDMKRRELECKASNLEHIPPFERDFASRQGKQQRIKLMKNLNFEGNAIEDLGHLNGYCKFAKGKIDTINLAKNKLKSLRAADFSSCRQIRELNISENPLSSLDIAAFKNIRKLSKLVVSKDLSSCWGIQDVADLMMLSNRLGMQLEVV</sequence>
<dbReference type="EMBL" id="OU015567">
    <property type="protein sequence ID" value="CAG5110819.1"/>
    <property type="molecule type" value="Genomic_DNA"/>
</dbReference>
<keyword evidence="6" id="KW-1185">Reference proteome</keyword>
<evidence type="ECO:0000256" key="2">
    <source>
        <dbReference type="ARBA" id="ARBA00023157"/>
    </source>
</evidence>
<dbReference type="EMBL" id="OU015567">
    <property type="protein sequence ID" value="CAG5110805.1"/>
    <property type="molecule type" value="Genomic_DNA"/>
</dbReference>
<dbReference type="InterPro" id="IPR000884">
    <property type="entry name" value="TSP1_rpt"/>
</dbReference>
<proteinExistence type="predicted"/>
<reference evidence="5 6" key="1">
    <citation type="submission" date="2021-04" db="EMBL/GenBank/DDBJ databases">
        <authorList>
            <person name="Bliznina A."/>
        </authorList>
    </citation>
    <scope>NUCLEOTIDE SEQUENCE [LARGE SCALE GENOMIC DNA]</scope>
</reference>
<evidence type="ECO:0000313" key="4">
    <source>
        <dbReference type="EMBL" id="CAG5110805.1"/>
    </source>
</evidence>
<dbReference type="PROSITE" id="PS50092">
    <property type="entry name" value="TSP1"/>
    <property type="match status" value="3"/>
</dbReference>
<dbReference type="InterPro" id="IPR035940">
    <property type="entry name" value="CAP_sf"/>
</dbReference>
<keyword evidence="1" id="KW-0677">Repeat</keyword>
<organism evidence="5 6">
    <name type="scientific">Oikopleura dioica</name>
    <name type="common">Tunicate</name>
    <dbReference type="NCBI Taxonomy" id="34765"/>
    <lineage>
        <taxon>Eukaryota</taxon>
        <taxon>Metazoa</taxon>
        <taxon>Chordata</taxon>
        <taxon>Tunicata</taxon>
        <taxon>Appendicularia</taxon>
        <taxon>Copelata</taxon>
        <taxon>Oikopleuridae</taxon>
        <taxon>Oikopleura</taxon>
    </lineage>
</organism>
<dbReference type="InterPro" id="IPR052065">
    <property type="entry name" value="Compl_asym_regulator"/>
</dbReference>
<dbReference type="Gene3D" id="3.80.10.10">
    <property type="entry name" value="Ribonuclease Inhibitor"/>
    <property type="match status" value="1"/>
</dbReference>
<dbReference type="InterPro" id="IPR032675">
    <property type="entry name" value="LRR_dom_sf"/>
</dbReference>
<dbReference type="Gene3D" id="2.20.100.10">
    <property type="entry name" value="Thrombospondin type-1 (TSP1) repeat"/>
    <property type="match status" value="3"/>
</dbReference>
<dbReference type="SMART" id="SM00209">
    <property type="entry name" value="TSP1"/>
    <property type="match status" value="3"/>
</dbReference>
<dbReference type="SUPFAM" id="SSF52058">
    <property type="entry name" value="L domain-like"/>
    <property type="match status" value="1"/>
</dbReference>
<protein>
    <submittedName>
        <fullName evidence="4">Oidioi.mRNA.OKI2018_I69.chr2.g5166.t1.cds</fullName>
    </submittedName>
    <submittedName>
        <fullName evidence="5">Oidioi.mRNA.OKI2018_I69.chr2.g5177.t1.cds</fullName>
    </submittedName>
</protein>
<name>A0ABN7T581_OIKDI</name>
<feature type="domain" description="SCP" evidence="3">
    <location>
        <begin position="74"/>
        <end position="234"/>
    </location>
</feature>
<dbReference type="SUPFAM" id="SSF82895">
    <property type="entry name" value="TSP-1 type 1 repeat"/>
    <property type="match status" value="3"/>
</dbReference>
<accession>A0ABN7T581</accession>
<dbReference type="PANTHER" id="PTHR22906:SF21">
    <property type="entry name" value="SEMA DOMAIN-CONTAINING PROTEIN"/>
    <property type="match status" value="1"/>
</dbReference>
<dbReference type="Gene3D" id="3.40.33.10">
    <property type="entry name" value="CAP"/>
    <property type="match status" value="1"/>
</dbReference>
<evidence type="ECO:0000256" key="1">
    <source>
        <dbReference type="ARBA" id="ARBA00022737"/>
    </source>
</evidence>
<dbReference type="Pfam" id="PF00090">
    <property type="entry name" value="TSP_1"/>
    <property type="match status" value="3"/>
</dbReference>
<dbReference type="Pfam" id="PF00188">
    <property type="entry name" value="CAP"/>
    <property type="match status" value="1"/>
</dbReference>
<dbReference type="PANTHER" id="PTHR22906">
    <property type="entry name" value="PROPERDIN"/>
    <property type="match status" value="1"/>
</dbReference>
<keyword evidence="2" id="KW-1015">Disulfide bond</keyword>
<dbReference type="Proteomes" id="UP001158576">
    <property type="component" value="Chromosome 2"/>
</dbReference>
<gene>
    <name evidence="4" type="ORF">OKIOD_LOCUS13931</name>
    <name evidence="5" type="ORF">OKIOD_LOCUS13942</name>
</gene>
<dbReference type="SMART" id="SM00198">
    <property type="entry name" value="SCP"/>
    <property type="match status" value="1"/>
</dbReference>